<reference evidence="3" key="1">
    <citation type="journal article" date="2014" name="Int. J. Syst. Evol. Microbiol.">
        <title>Complete genome of a new Firmicutes species belonging to the dominant human colonic microbiota ('Ruminococcus bicirculans') reveals two chromosomes and a selective capacity to utilize plant glucans.</title>
        <authorList>
            <consortium name="NISC Comparative Sequencing Program"/>
            <person name="Wegmann U."/>
            <person name="Louis P."/>
            <person name="Goesmann A."/>
            <person name="Henrissat B."/>
            <person name="Duncan S.H."/>
            <person name="Flint H.J."/>
        </authorList>
    </citation>
    <scope>NUCLEOTIDE SEQUENCE</scope>
    <source>
        <strain evidence="3">CGMCC 1.11013</strain>
    </source>
</reference>
<evidence type="ECO:0000313" key="5">
    <source>
        <dbReference type="Proteomes" id="UP000027439"/>
    </source>
</evidence>
<keyword evidence="6" id="KW-1185">Reference proteome</keyword>
<dbReference type="EMBL" id="BMEG01000004">
    <property type="protein sequence ID" value="GGD72250.1"/>
    <property type="molecule type" value="Genomic_DNA"/>
</dbReference>
<proteinExistence type="predicted"/>
<dbReference type="Proteomes" id="UP000027439">
    <property type="component" value="Unassembled WGS sequence"/>
</dbReference>
<gene>
    <name evidence="4" type="ORF">BG57_23245</name>
    <name evidence="3" type="ORF">GCM10010985_28430</name>
</gene>
<dbReference type="Gene3D" id="2.30.30.240">
    <property type="entry name" value="PRC-barrel domain"/>
    <property type="match status" value="1"/>
</dbReference>
<evidence type="ECO:0000313" key="4">
    <source>
        <dbReference type="EMBL" id="KDR27234.1"/>
    </source>
</evidence>
<dbReference type="Pfam" id="PF05239">
    <property type="entry name" value="PRC"/>
    <property type="match status" value="1"/>
</dbReference>
<evidence type="ECO:0000256" key="1">
    <source>
        <dbReference type="SAM" id="SignalP"/>
    </source>
</evidence>
<dbReference type="EMBL" id="JFHE01000044">
    <property type="protein sequence ID" value="KDR27234.1"/>
    <property type="molecule type" value="Genomic_DNA"/>
</dbReference>
<dbReference type="RefSeq" id="WP_035969866.1">
    <property type="nucleotide sequence ID" value="NZ_BMEG01000004.1"/>
</dbReference>
<reference evidence="6" key="3">
    <citation type="journal article" date="2019" name="Int. J. Syst. Evol. Microbiol.">
        <title>The Global Catalogue of Microorganisms (GCM) 10K type strain sequencing project: providing services to taxonomists for standard genome sequencing and annotation.</title>
        <authorList>
            <consortium name="The Broad Institute Genomics Platform"/>
            <consortium name="The Broad Institute Genome Sequencing Center for Infectious Disease"/>
            <person name="Wu L."/>
            <person name="Ma J."/>
        </authorList>
    </citation>
    <scope>NUCLEOTIDE SEQUENCE [LARGE SCALE GENOMIC DNA]</scope>
    <source>
        <strain evidence="6">CGMCC 1.11013</strain>
    </source>
</reference>
<dbReference type="PANTHER" id="PTHR36505">
    <property type="entry name" value="BLR1072 PROTEIN"/>
    <property type="match status" value="1"/>
</dbReference>
<dbReference type="AlphaFoldDB" id="A0A069NI19"/>
<dbReference type="Proteomes" id="UP000597138">
    <property type="component" value="Unassembled WGS sequence"/>
</dbReference>
<dbReference type="InterPro" id="IPR011033">
    <property type="entry name" value="PRC_barrel-like_sf"/>
</dbReference>
<evidence type="ECO:0000259" key="2">
    <source>
        <dbReference type="Pfam" id="PF05239"/>
    </source>
</evidence>
<keyword evidence="1" id="KW-0732">Signal</keyword>
<name>A0A069NI19_9BURK</name>
<organism evidence="4 5">
    <name type="scientific">Caballeronia grimmiae</name>
    <dbReference type="NCBI Taxonomy" id="1071679"/>
    <lineage>
        <taxon>Bacteria</taxon>
        <taxon>Pseudomonadati</taxon>
        <taxon>Pseudomonadota</taxon>
        <taxon>Betaproteobacteria</taxon>
        <taxon>Burkholderiales</taxon>
        <taxon>Burkholderiaceae</taxon>
        <taxon>Caballeronia</taxon>
    </lineage>
</organism>
<dbReference type="PANTHER" id="PTHR36505:SF1">
    <property type="entry name" value="BLR1072 PROTEIN"/>
    <property type="match status" value="1"/>
</dbReference>
<reference evidence="4 5" key="2">
    <citation type="submission" date="2014-03" db="EMBL/GenBank/DDBJ databases">
        <title>Draft Genome Sequences of Four Burkholderia Strains.</title>
        <authorList>
            <person name="Liu X.Y."/>
            <person name="Li C.X."/>
            <person name="Xu J.H."/>
        </authorList>
    </citation>
    <scope>NUCLEOTIDE SEQUENCE [LARGE SCALE GENOMIC DNA]</scope>
    <source>
        <strain evidence="4 5">R27</strain>
    </source>
</reference>
<dbReference type="InterPro" id="IPR027275">
    <property type="entry name" value="PRC-brl_dom"/>
</dbReference>
<accession>A0A069NI19</accession>
<dbReference type="eggNOG" id="COG3861">
    <property type="taxonomic scope" value="Bacteria"/>
</dbReference>
<evidence type="ECO:0000313" key="6">
    <source>
        <dbReference type="Proteomes" id="UP000597138"/>
    </source>
</evidence>
<protein>
    <submittedName>
        <fullName evidence="4">Photosystem reaction center subunit H</fullName>
    </submittedName>
</protein>
<reference evidence="3" key="4">
    <citation type="submission" date="2024-05" db="EMBL/GenBank/DDBJ databases">
        <authorList>
            <person name="Sun Q."/>
            <person name="Zhou Y."/>
        </authorList>
    </citation>
    <scope>NUCLEOTIDE SEQUENCE</scope>
    <source>
        <strain evidence="3">CGMCC 1.11013</strain>
    </source>
</reference>
<dbReference type="SUPFAM" id="SSF50346">
    <property type="entry name" value="PRC-barrel domain"/>
    <property type="match status" value="1"/>
</dbReference>
<feature type="chain" id="PRO_5001667021" evidence="1">
    <location>
        <begin position="23"/>
        <end position="143"/>
    </location>
</feature>
<feature type="signal peptide" evidence="1">
    <location>
        <begin position="1"/>
        <end position="22"/>
    </location>
</feature>
<evidence type="ECO:0000313" key="3">
    <source>
        <dbReference type="EMBL" id="GGD72250.1"/>
    </source>
</evidence>
<dbReference type="OrthoDB" id="8759924at2"/>
<sequence>MKLLQRLTLATVIGTISLGAHAQVAGTQPLSVTVQQSQALLEGWSTKKSILGKSVYNDKNEKIGSIMDLVISPDATVSAAIISTGGFLGVATHDVAVPIASLELRNGNFYLPGATKDALKNTPQFEYNKVKAPPKPKKLKEGQ</sequence>
<dbReference type="STRING" id="1071679.BG57_23245"/>
<comment type="caution">
    <text evidence="4">The sequence shown here is derived from an EMBL/GenBank/DDBJ whole genome shotgun (WGS) entry which is preliminary data.</text>
</comment>
<feature type="domain" description="PRC-barrel" evidence="2">
    <location>
        <begin position="49"/>
        <end position="111"/>
    </location>
</feature>